<comment type="catalytic activity">
    <reaction evidence="20">
        <text>1-hexadecanoyl-sn-glycerol + ATP = 1-hexadecanoyl-sn-glycero-3-phosphate + ADP + H(+)</text>
        <dbReference type="Rhea" id="RHEA:43308"/>
        <dbReference type="ChEBI" id="CHEBI:15378"/>
        <dbReference type="ChEBI" id="CHEBI:30616"/>
        <dbReference type="ChEBI" id="CHEBI:57518"/>
        <dbReference type="ChEBI" id="CHEBI:75542"/>
        <dbReference type="ChEBI" id="CHEBI:456216"/>
    </reaction>
    <physiologicalReaction direction="left-to-right" evidence="20">
        <dbReference type="Rhea" id="RHEA:43309"/>
    </physiologicalReaction>
</comment>
<dbReference type="GO" id="GO:0005524">
    <property type="term" value="F:ATP binding"/>
    <property type="evidence" value="ECO:0007669"/>
    <property type="project" value="UniProtKB-KW"/>
</dbReference>
<comment type="cofactor">
    <cofactor evidence="1">
        <name>Mg(2+)</name>
        <dbReference type="ChEBI" id="CHEBI:18420"/>
    </cofactor>
</comment>
<evidence type="ECO:0000256" key="14">
    <source>
        <dbReference type="ARBA" id="ARBA00023371"/>
    </source>
</evidence>
<evidence type="ECO:0000256" key="26">
    <source>
        <dbReference type="ARBA" id="ARBA00044480"/>
    </source>
</evidence>
<comment type="catalytic activity">
    <reaction evidence="28">
        <text>a monoacylglycerol + ATP = a monoacyl-sn-glycero-3-phosphate + ADP + H(+)</text>
        <dbReference type="Rhea" id="RHEA:19293"/>
        <dbReference type="ChEBI" id="CHEBI:15378"/>
        <dbReference type="ChEBI" id="CHEBI:17408"/>
        <dbReference type="ChEBI" id="CHEBI:30616"/>
        <dbReference type="ChEBI" id="CHEBI:77589"/>
        <dbReference type="ChEBI" id="CHEBI:456216"/>
        <dbReference type="EC" id="2.7.1.94"/>
    </reaction>
    <physiologicalReaction direction="left-to-right" evidence="28">
        <dbReference type="Rhea" id="RHEA:19294"/>
    </physiologicalReaction>
</comment>
<keyword evidence="12" id="KW-0496">Mitochondrion</keyword>
<dbReference type="EC" id="2.7.1.94" evidence="23"/>
<evidence type="ECO:0000256" key="7">
    <source>
        <dbReference type="ARBA" id="ARBA00022741"/>
    </source>
</evidence>
<evidence type="ECO:0000256" key="2">
    <source>
        <dbReference type="ARBA" id="ARBA00004569"/>
    </source>
</evidence>
<reference evidence="31" key="1">
    <citation type="journal article" date="2019" name="bioRxiv">
        <title>The Genome of the Zebra Mussel, Dreissena polymorpha: A Resource for Invasive Species Research.</title>
        <authorList>
            <person name="McCartney M.A."/>
            <person name="Auch B."/>
            <person name="Kono T."/>
            <person name="Mallez S."/>
            <person name="Zhang Y."/>
            <person name="Obille A."/>
            <person name="Becker A."/>
            <person name="Abrahante J.E."/>
            <person name="Garbe J."/>
            <person name="Badalamenti J.P."/>
            <person name="Herman A."/>
            <person name="Mangelson H."/>
            <person name="Liachko I."/>
            <person name="Sullivan S."/>
            <person name="Sone E.D."/>
            <person name="Koren S."/>
            <person name="Silverstein K.A.T."/>
            <person name="Beckman K.B."/>
            <person name="Gohl D.M."/>
        </authorList>
    </citation>
    <scope>NUCLEOTIDE SEQUENCE</scope>
    <source>
        <strain evidence="31">Duluth1</strain>
        <tissue evidence="31">Whole animal</tissue>
    </source>
</reference>
<dbReference type="SUPFAM" id="SSF111331">
    <property type="entry name" value="NAD kinase/diacylglycerol kinase-like"/>
    <property type="match status" value="1"/>
</dbReference>
<evidence type="ECO:0000256" key="10">
    <source>
        <dbReference type="ARBA" id="ARBA00022840"/>
    </source>
</evidence>
<organism evidence="31 32">
    <name type="scientific">Dreissena polymorpha</name>
    <name type="common">Zebra mussel</name>
    <name type="synonym">Mytilus polymorpha</name>
    <dbReference type="NCBI Taxonomy" id="45954"/>
    <lineage>
        <taxon>Eukaryota</taxon>
        <taxon>Metazoa</taxon>
        <taxon>Spiralia</taxon>
        <taxon>Lophotrochozoa</taxon>
        <taxon>Mollusca</taxon>
        <taxon>Bivalvia</taxon>
        <taxon>Autobranchia</taxon>
        <taxon>Heteroconchia</taxon>
        <taxon>Euheterodonta</taxon>
        <taxon>Imparidentia</taxon>
        <taxon>Neoheterodontei</taxon>
        <taxon>Myida</taxon>
        <taxon>Dreissenoidea</taxon>
        <taxon>Dreissenidae</taxon>
        <taxon>Dreissena</taxon>
    </lineage>
</organism>
<comment type="catalytic activity">
    <reaction evidence="14">
        <text>1,2-di-(9Z-octadecenoyl)-sn-glycerol + ATP = 1,2-di-(9Z-octadecenoyl)-sn-glycero-3-phosphate + ADP + H(+)</text>
        <dbReference type="Rhea" id="RHEA:40327"/>
        <dbReference type="ChEBI" id="CHEBI:15378"/>
        <dbReference type="ChEBI" id="CHEBI:30616"/>
        <dbReference type="ChEBI" id="CHEBI:52333"/>
        <dbReference type="ChEBI" id="CHEBI:74546"/>
        <dbReference type="ChEBI" id="CHEBI:456216"/>
    </reaction>
    <physiologicalReaction direction="left-to-right" evidence="14">
        <dbReference type="Rhea" id="RHEA:40328"/>
    </physiologicalReaction>
</comment>
<dbReference type="GO" id="GO:0005758">
    <property type="term" value="C:mitochondrial intermembrane space"/>
    <property type="evidence" value="ECO:0007669"/>
    <property type="project" value="UniProtKB-SubCell"/>
</dbReference>
<evidence type="ECO:0000313" key="31">
    <source>
        <dbReference type="EMBL" id="KAH3832461.1"/>
    </source>
</evidence>
<evidence type="ECO:0000256" key="18">
    <source>
        <dbReference type="ARBA" id="ARBA00024512"/>
    </source>
</evidence>
<comment type="catalytic activity">
    <reaction evidence="16">
        <text>1-(5Z,8Z,11Z,14Z-eicosatetraenoyl)-sn-glycerol + ATP = 1-(5Z,8Z,11Z,14Z-eicosatetraenoyl)-sn-glycero-3-phosphate + ADP + H(+)</text>
        <dbReference type="Rhea" id="RHEA:43328"/>
        <dbReference type="ChEBI" id="CHEBI:15378"/>
        <dbReference type="ChEBI" id="CHEBI:30616"/>
        <dbReference type="ChEBI" id="CHEBI:34071"/>
        <dbReference type="ChEBI" id="CHEBI:74938"/>
        <dbReference type="ChEBI" id="CHEBI:456216"/>
    </reaction>
    <physiologicalReaction direction="left-to-right" evidence="16">
        <dbReference type="Rhea" id="RHEA:43329"/>
    </physiologicalReaction>
</comment>
<evidence type="ECO:0000256" key="17">
    <source>
        <dbReference type="ARBA" id="ARBA00024505"/>
    </source>
</evidence>
<dbReference type="EC" id="2.7.1.138" evidence="22"/>
<evidence type="ECO:0000256" key="23">
    <source>
        <dbReference type="ARBA" id="ARBA00026098"/>
    </source>
</evidence>
<dbReference type="PANTHER" id="PTHR12358:SF31">
    <property type="entry name" value="ACYLGLYCEROL KINASE, MITOCHONDRIAL"/>
    <property type="match status" value="1"/>
</dbReference>
<comment type="pathway">
    <text evidence="4">Lipid metabolism; glycerolipid metabolism.</text>
</comment>
<evidence type="ECO:0000256" key="20">
    <source>
        <dbReference type="ARBA" id="ARBA00024636"/>
    </source>
</evidence>
<keyword evidence="10" id="KW-0067">ATP-binding</keyword>
<feature type="domain" description="DAGKc" evidence="30">
    <location>
        <begin position="34"/>
        <end position="177"/>
    </location>
</feature>
<evidence type="ECO:0000256" key="27">
    <source>
        <dbReference type="ARBA" id="ARBA00048034"/>
    </source>
</evidence>
<reference evidence="31" key="2">
    <citation type="submission" date="2020-11" db="EMBL/GenBank/DDBJ databases">
        <authorList>
            <person name="McCartney M.A."/>
            <person name="Auch B."/>
            <person name="Kono T."/>
            <person name="Mallez S."/>
            <person name="Becker A."/>
            <person name="Gohl D.M."/>
            <person name="Silverstein K.A.T."/>
            <person name="Koren S."/>
            <person name="Bechman K.B."/>
            <person name="Herman A."/>
            <person name="Abrahante J.E."/>
            <person name="Garbe J."/>
        </authorList>
    </citation>
    <scope>NUCLEOTIDE SEQUENCE</scope>
    <source>
        <strain evidence="31">Duluth1</strain>
        <tissue evidence="31">Whole animal</tissue>
    </source>
</reference>
<evidence type="ECO:0000256" key="29">
    <source>
        <dbReference type="ARBA" id="ARBA00048876"/>
    </source>
</evidence>
<name>A0A9D4K3Q8_DREPO</name>
<dbReference type="GO" id="GO:0047620">
    <property type="term" value="F:acylglycerol kinase activity"/>
    <property type="evidence" value="ECO:0007669"/>
    <property type="project" value="UniProtKB-EC"/>
</dbReference>
<keyword evidence="6" id="KW-0808">Transferase</keyword>
<comment type="catalytic activity">
    <reaction evidence="17">
        <text>1-(9Z-octadecenoyl)-sn-glycerol + ATP = 1-(9Z-octadecenoyl)-sn-glycero-3-phosphate + ADP + H(+)</text>
        <dbReference type="Rhea" id="RHEA:41079"/>
        <dbReference type="ChEBI" id="CHEBI:15378"/>
        <dbReference type="ChEBI" id="CHEBI:30616"/>
        <dbReference type="ChEBI" id="CHEBI:74544"/>
        <dbReference type="ChEBI" id="CHEBI:75757"/>
        <dbReference type="ChEBI" id="CHEBI:456216"/>
    </reaction>
    <physiologicalReaction direction="left-to-right" evidence="17">
        <dbReference type="Rhea" id="RHEA:41080"/>
    </physiologicalReaction>
</comment>
<dbReference type="GO" id="GO:0005743">
    <property type="term" value="C:mitochondrial inner membrane"/>
    <property type="evidence" value="ECO:0007669"/>
    <property type="project" value="UniProtKB-SubCell"/>
</dbReference>
<evidence type="ECO:0000256" key="19">
    <source>
        <dbReference type="ARBA" id="ARBA00024556"/>
    </source>
</evidence>
<evidence type="ECO:0000256" key="4">
    <source>
        <dbReference type="ARBA" id="ARBA00005175"/>
    </source>
</evidence>
<keyword evidence="8" id="KW-0418">Kinase</keyword>
<evidence type="ECO:0000256" key="21">
    <source>
        <dbReference type="ARBA" id="ARBA00025749"/>
    </source>
</evidence>
<evidence type="ECO:0000256" key="9">
    <source>
        <dbReference type="ARBA" id="ARBA00022792"/>
    </source>
</evidence>
<comment type="subcellular location">
    <subcellularLocation>
        <location evidence="3">Mitochondrion inner membrane</location>
        <topology evidence="3">Peripheral membrane protein</topology>
    </subcellularLocation>
    <subcellularLocation>
        <location evidence="2">Mitochondrion intermembrane space</location>
    </subcellularLocation>
</comment>
<dbReference type="InterPro" id="IPR045579">
    <property type="entry name" value="AGK_C"/>
</dbReference>
<dbReference type="Gene3D" id="3.40.50.10330">
    <property type="entry name" value="Probable inorganic polyphosphate/atp-NAD kinase, domain 1"/>
    <property type="match status" value="1"/>
</dbReference>
<keyword evidence="7" id="KW-0547">Nucleotide-binding</keyword>
<dbReference type="GO" id="GO:0001729">
    <property type="term" value="F:ceramide kinase activity"/>
    <property type="evidence" value="ECO:0007669"/>
    <property type="project" value="UniProtKB-EC"/>
</dbReference>
<keyword evidence="9" id="KW-0999">Mitochondrion inner membrane</keyword>
<evidence type="ECO:0000256" key="12">
    <source>
        <dbReference type="ARBA" id="ARBA00023128"/>
    </source>
</evidence>
<dbReference type="InterPro" id="IPR016064">
    <property type="entry name" value="NAD/diacylglycerol_kinase_sf"/>
</dbReference>
<evidence type="ECO:0000256" key="24">
    <source>
        <dbReference type="ARBA" id="ARBA00026142"/>
    </source>
</evidence>
<comment type="catalytic activity">
    <reaction evidence="18">
        <text>a 1-acyl-sn-glycerol + ATP = a 1-acyl-sn-glycero-3-phosphate + ADP + H(+)</text>
        <dbReference type="Rhea" id="RHEA:33747"/>
        <dbReference type="ChEBI" id="CHEBI:15378"/>
        <dbReference type="ChEBI" id="CHEBI:30616"/>
        <dbReference type="ChEBI" id="CHEBI:57970"/>
        <dbReference type="ChEBI" id="CHEBI:64683"/>
        <dbReference type="ChEBI" id="CHEBI:456216"/>
    </reaction>
    <physiologicalReaction direction="left-to-right" evidence="18">
        <dbReference type="Rhea" id="RHEA:33748"/>
    </physiologicalReaction>
</comment>
<evidence type="ECO:0000256" key="1">
    <source>
        <dbReference type="ARBA" id="ARBA00001946"/>
    </source>
</evidence>
<evidence type="ECO:0000256" key="5">
    <source>
        <dbReference type="ARBA" id="ARBA00012133"/>
    </source>
</evidence>
<dbReference type="GO" id="GO:0046513">
    <property type="term" value="P:ceramide biosynthetic process"/>
    <property type="evidence" value="ECO:0007669"/>
    <property type="project" value="TreeGrafter"/>
</dbReference>
<dbReference type="Pfam" id="PF00781">
    <property type="entry name" value="DAGK_cat"/>
    <property type="match status" value="1"/>
</dbReference>
<comment type="catalytic activity">
    <reaction evidence="27">
        <text>an N-acylsphing-4-enine + ATP = an N-acylsphing-4-enine 1-phosphate + ADP + H(+)</text>
        <dbReference type="Rhea" id="RHEA:17929"/>
        <dbReference type="ChEBI" id="CHEBI:15378"/>
        <dbReference type="ChEBI" id="CHEBI:30616"/>
        <dbReference type="ChEBI" id="CHEBI:52639"/>
        <dbReference type="ChEBI" id="CHEBI:57674"/>
        <dbReference type="ChEBI" id="CHEBI:456216"/>
        <dbReference type="EC" id="2.7.1.138"/>
    </reaction>
    <physiologicalReaction direction="left-to-right" evidence="27">
        <dbReference type="Rhea" id="RHEA:17930"/>
    </physiologicalReaction>
</comment>
<comment type="catalytic activity">
    <reaction evidence="15">
        <text>a 1,2-diacyl-sn-glycerol + ATP = a 1,2-diacyl-sn-glycero-3-phosphate + ADP + H(+)</text>
        <dbReference type="Rhea" id="RHEA:10272"/>
        <dbReference type="ChEBI" id="CHEBI:15378"/>
        <dbReference type="ChEBI" id="CHEBI:17815"/>
        <dbReference type="ChEBI" id="CHEBI:30616"/>
        <dbReference type="ChEBI" id="CHEBI:58608"/>
        <dbReference type="ChEBI" id="CHEBI:456216"/>
        <dbReference type="EC" id="2.7.1.107"/>
    </reaction>
    <physiologicalReaction direction="left-to-right" evidence="15">
        <dbReference type="Rhea" id="RHEA:10273"/>
    </physiologicalReaction>
</comment>
<keyword evidence="32" id="KW-1185">Reference proteome</keyword>
<keyword evidence="13" id="KW-0472">Membrane</keyword>
<gene>
    <name evidence="31" type="ORF">DPMN_105749</name>
</gene>
<dbReference type="EC" id="2.7.1.107" evidence="5"/>
<evidence type="ECO:0000256" key="22">
    <source>
        <dbReference type="ARBA" id="ARBA00026096"/>
    </source>
</evidence>
<dbReference type="InterPro" id="IPR001206">
    <property type="entry name" value="Diacylglycerol_kinase_cat_dom"/>
</dbReference>
<dbReference type="Proteomes" id="UP000828390">
    <property type="component" value="Unassembled WGS sequence"/>
</dbReference>
<protein>
    <recommendedName>
        <fullName evidence="24">Acylglycerol kinase, mitochondrial</fullName>
        <ecNumber evidence="5">2.7.1.107</ecNumber>
        <ecNumber evidence="22">2.7.1.138</ecNumber>
        <ecNumber evidence="23">2.7.1.94</ecNumber>
    </recommendedName>
    <alternativeName>
        <fullName evidence="25">Multiple substrate lipid kinase</fullName>
    </alternativeName>
</protein>
<comment type="catalytic activity">
    <reaction evidence="29">
        <text>N-(hexanoyl)sphing-4-enine + ATP = N-hexanoylsphing-4-enine 1-phosphate + ADP + H(+)</text>
        <dbReference type="Rhea" id="RHEA:43312"/>
        <dbReference type="ChEBI" id="CHEBI:15378"/>
        <dbReference type="ChEBI" id="CHEBI:30616"/>
        <dbReference type="ChEBI" id="CHEBI:63867"/>
        <dbReference type="ChEBI" id="CHEBI:82959"/>
        <dbReference type="ChEBI" id="CHEBI:456216"/>
    </reaction>
    <physiologicalReaction direction="left-to-right" evidence="29">
        <dbReference type="Rhea" id="RHEA:43313"/>
    </physiologicalReaction>
</comment>
<dbReference type="PANTHER" id="PTHR12358">
    <property type="entry name" value="SPHINGOSINE KINASE"/>
    <property type="match status" value="1"/>
</dbReference>
<dbReference type="AlphaFoldDB" id="A0A9D4K3Q8"/>
<evidence type="ECO:0000256" key="25">
    <source>
        <dbReference type="ARBA" id="ARBA00030553"/>
    </source>
</evidence>
<dbReference type="InterPro" id="IPR017438">
    <property type="entry name" value="ATP-NAD_kinase_N"/>
</dbReference>
<comment type="catalytic activity">
    <reaction evidence="26">
        <text>a 2-acylglycerol + ATP = a 2-acyl-sn-glycerol 3-phosphate + ADP + H(+)</text>
        <dbReference type="Rhea" id="RHEA:39847"/>
        <dbReference type="ChEBI" id="CHEBI:15378"/>
        <dbReference type="ChEBI" id="CHEBI:17389"/>
        <dbReference type="ChEBI" id="CHEBI:30616"/>
        <dbReference type="ChEBI" id="CHEBI:64982"/>
        <dbReference type="ChEBI" id="CHEBI:456216"/>
    </reaction>
    <physiologicalReaction direction="left-to-right" evidence="26">
        <dbReference type="Rhea" id="RHEA:39848"/>
    </physiologicalReaction>
</comment>
<evidence type="ECO:0000256" key="11">
    <source>
        <dbReference type="ARBA" id="ARBA00023098"/>
    </source>
</evidence>
<evidence type="ECO:0000259" key="30">
    <source>
        <dbReference type="PROSITE" id="PS50146"/>
    </source>
</evidence>
<evidence type="ECO:0000256" key="28">
    <source>
        <dbReference type="ARBA" id="ARBA00048663"/>
    </source>
</evidence>
<comment type="catalytic activity">
    <reaction evidence="19">
        <text>2-(5Z,8Z,11Z,14Z-eicosatetraenoyl)-glycerol + ATP = 2-(5Z,8Z,11Z,14Z-eicosatetraenoyl)-sn-glycero-3-phosphate + ADP + H(+)</text>
        <dbReference type="Rhea" id="RHEA:43316"/>
        <dbReference type="ChEBI" id="CHEBI:15378"/>
        <dbReference type="ChEBI" id="CHEBI:30616"/>
        <dbReference type="ChEBI" id="CHEBI:52392"/>
        <dbReference type="ChEBI" id="CHEBI:78209"/>
        <dbReference type="ChEBI" id="CHEBI:456216"/>
    </reaction>
    <physiologicalReaction direction="left-to-right" evidence="19">
        <dbReference type="Rhea" id="RHEA:43317"/>
    </physiologicalReaction>
</comment>
<evidence type="ECO:0000256" key="8">
    <source>
        <dbReference type="ARBA" id="ARBA00022777"/>
    </source>
</evidence>
<proteinExistence type="inferred from homology"/>
<evidence type="ECO:0000256" key="15">
    <source>
        <dbReference type="ARBA" id="ARBA00023411"/>
    </source>
</evidence>
<evidence type="ECO:0000256" key="13">
    <source>
        <dbReference type="ARBA" id="ARBA00023136"/>
    </source>
</evidence>
<dbReference type="Pfam" id="PF19712">
    <property type="entry name" value="AGK_C"/>
    <property type="match status" value="1"/>
</dbReference>
<sequence length="410" mass="46257">MVKFAYEAYEEDLLRREYCAKAKEYGDQSAVFGEKNRRITVFLNPAARGGRGTKLFEKNAAPLLYLAGIEVNIVKTEYEGQVKEFFQFLETQHVDGIVVAGGNGTLIETVTGMLRKGDKTFLQKVPVGVIPVGESNKFASYFYGSDKTEVRRMLDAAMAVVEGRTERQDVLKIEGDEGKTIFALCGLQAGAYRDARERTPKYWYFGPLKHRFTYLQSALRGWPPTMTGELEYTEARDSDIAVKRQRQPDPVPNPESKGLLLSVLSLFSRLVRSRVTRPGLQEKEEEEDVEYLNTRTVNTDLNTVEFTVSSMFDKDKQSLGGVTLGLGPSDLSKADFIKQGWSRLGLPTWQVDIPGNDHVLCRIVKVRPVVPEGKQLWYTIDGEQFEAMPVQISLLKNKLKVFSRPQSNTR</sequence>
<dbReference type="InterPro" id="IPR050187">
    <property type="entry name" value="Lipid_Phosphate_FormReg"/>
</dbReference>
<evidence type="ECO:0000313" key="32">
    <source>
        <dbReference type="Proteomes" id="UP000828390"/>
    </source>
</evidence>
<evidence type="ECO:0000256" key="16">
    <source>
        <dbReference type="ARBA" id="ARBA00024483"/>
    </source>
</evidence>
<evidence type="ECO:0000256" key="3">
    <source>
        <dbReference type="ARBA" id="ARBA00004637"/>
    </source>
</evidence>
<dbReference type="EMBL" id="JAIWYP010000004">
    <property type="protein sequence ID" value="KAH3832461.1"/>
    <property type="molecule type" value="Genomic_DNA"/>
</dbReference>
<dbReference type="GO" id="GO:0004143">
    <property type="term" value="F:ATP-dependent diacylglycerol kinase activity"/>
    <property type="evidence" value="ECO:0007669"/>
    <property type="project" value="UniProtKB-EC"/>
</dbReference>
<accession>A0A9D4K3Q8</accession>
<dbReference type="PROSITE" id="PS50146">
    <property type="entry name" value="DAGK"/>
    <property type="match status" value="1"/>
</dbReference>
<comment type="similarity">
    <text evidence="21">Belongs to the AGK family.</text>
</comment>
<keyword evidence="11" id="KW-0443">Lipid metabolism</keyword>
<dbReference type="GO" id="GO:0046512">
    <property type="term" value="P:sphingosine biosynthetic process"/>
    <property type="evidence" value="ECO:0007669"/>
    <property type="project" value="TreeGrafter"/>
</dbReference>
<evidence type="ECO:0000256" key="6">
    <source>
        <dbReference type="ARBA" id="ARBA00022679"/>
    </source>
</evidence>
<comment type="caution">
    <text evidence="31">The sequence shown here is derived from an EMBL/GenBank/DDBJ whole genome shotgun (WGS) entry which is preliminary data.</text>
</comment>